<proteinExistence type="predicted"/>
<dbReference type="SMART" id="SM00198">
    <property type="entry name" value="SCP"/>
    <property type="match status" value="1"/>
</dbReference>
<dbReference type="PRINTS" id="PR00837">
    <property type="entry name" value="V5TPXLIKE"/>
</dbReference>
<dbReference type="AlphaFoldDB" id="A0A8I6R9J4"/>
<dbReference type="InterPro" id="IPR002413">
    <property type="entry name" value="V5_allergen-like"/>
</dbReference>
<accession>A0A8I6R9J4</accession>
<evidence type="ECO:0000313" key="3">
    <source>
        <dbReference type="EnsemblMetazoa" id="XP_014241546.1"/>
    </source>
</evidence>
<dbReference type="Gene3D" id="3.40.33.10">
    <property type="entry name" value="CAP"/>
    <property type="match status" value="1"/>
</dbReference>
<dbReference type="InterPro" id="IPR001283">
    <property type="entry name" value="CRISP-related"/>
</dbReference>
<protein>
    <recommendedName>
        <fullName evidence="2">SCP domain-containing protein</fullName>
    </recommendedName>
</protein>
<dbReference type="PANTHER" id="PTHR10334">
    <property type="entry name" value="CYSTEINE-RICH SECRETORY PROTEIN-RELATED"/>
    <property type="match status" value="1"/>
</dbReference>
<dbReference type="InterPro" id="IPR035940">
    <property type="entry name" value="CAP_sf"/>
</dbReference>
<feature type="chain" id="PRO_5035157631" description="SCP domain-containing protein" evidence="1">
    <location>
        <begin position="20"/>
        <end position="215"/>
    </location>
</feature>
<keyword evidence="4" id="KW-1185">Reference proteome</keyword>
<dbReference type="InterPro" id="IPR014044">
    <property type="entry name" value="CAP_dom"/>
</dbReference>
<dbReference type="CDD" id="cd05380">
    <property type="entry name" value="CAP_euk"/>
    <property type="match status" value="1"/>
</dbReference>
<sequence length="215" mass="24848">MAKLVTCVIFLSLVNVIRACVNGTLLSSYTLTCQDKKDIVNWHNHYRQRVATTIPTENMRKLYWDHELETQAQKLASSCLYEHDSPTIQGKNDVGQTIWQTITTNRESSSKGTMKFKEQIDEWYKEGLKYKGATTEDVRHFTQLVWADSYKVGCGFSYFKKKDKNGKDEHYIKYYVCNYAPKGNKPTESPYRRGNGCNHHHLTPTQDTQGLCITD</sequence>
<dbReference type="GeneID" id="106662188"/>
<dbReference type="OMA" id="CANEHSG"/>
<dbReference type="PRINTS" id="PR00838">
    <property type="entry name" value="V5ALLERGEN"/>
</dbReference>
<dbReference type="GO" id="GO:0005576">
    <property type="term" value="C:extracellular region"/>
    <property type="evidence" value="ECO:0007669"/>
    <property type="project" value="UniProtKB-SubCell"/>
</dbReference>
<dbReference type="Proteomes" id="UP000494040">
    <property type="component" value="Unassembled WGS sequence"/>
</dbReference>
<reference evidence="3" key="1">
    <citation type="submission" date="2022-01" db="UniProtKB">
        <authorList>
            <consortium name="EnsemblMetazoa"/>
        </authorList>
    </citation>
    <scope>IDENTIFICATION</scope>
</reference>
<dbReference type="Pfam" id="PF00188">
    <property type="entry name" value="CAP"/>
    <property type="match status" value="1"/>
</dbReference>
<keyword evidence="1" id="KW-0732">Signal</keyword>
<evidence type="ECO:0000256" key="1">
    <source>
        <dbReference type="SAM" id="SignalP"/>
    </source>
</evidence>
<name>A0A8I6R9J4_CIMLE</name>
<dbReference type="SUPFAM" id="SSF55797">
    <property type="entry name" value="PR-1-like"/>
    <property type="match status" value="1"/>
</dbReference>
<feature type="signal peptide" evidence="1">
    <location>
        <begin position="1"/>
        <end position="19"/>
    </location>
</feature>
<dbReference type="RefSeq" id="XP_014241546.1">
    <property type="nucleotide sequence ID" value="XM_014386060.1"/>
</dbReference>
<feature type="domain" description="SCP" evidence="2">
    <location>
        <begin position="34"/>
        <end position="187"/>
    </location>
</feature>
<dbReference type="OrthoDB" id="43654at2759"/>
<dbReference type="EnsemblMetazoa" id="XM_014386060.1">
    <property type="protein sequence ID" value="XP_014241546.1"/>
    <property type="gene ID" value="LOC106662188"/>
</dbReference>
<organism evidence="3 4">
    <name type="scientific">Cimex lectularius</name>
    <name type="common">Bed bug</name>
    <name type="synonym">Acanthia lectularia</name>
    <dbReference type="NCBI Taxonomy" id="79782"/>
    <lineage>
        <taxon>Eukaryota</taxon>
        <taxon>Metazoa</taxon>
        <taxon>Ecdysozoa</taxon>
        <taxon>Arthropoda</taxon>
        <taxon>Hexapoda</taxon>
        <taxon>Insecta</taxon>
        <taxon>Pterygota</taxon>
        <taxon>Neoptera</taxon>
        <taxon>Paraneoptera</taxon>
        <taxon>Hemiptera</taxon>
        <taxon>Heteroptera</taxon>
        <taxon>Panheteroptera</taxon>
        <taxon>Cimicomorpha</taxon>
        <taxon>Cimicidae</taxon>
        <taxon>Cimex</taxon>
    </lineage>
</organism>
<dbReference type="KEGG" id="clec:106662188"/>
<evidence type="ECO:0000313" key="4">
    <source>
        <dbReference type="Proteomes" id="UP000494040"/>
    </source>
</evidence>
<evidence type="ECO:0000259" key="2">
    <source>
        <dbReference type="SMART" id="SM00198"/>
    </source>
</evidence>